<dbReference type="AlphaFoldDB" id="A0A0M2T1Q4"/>
<sequence>MKNPRGESFCKGRATHGPNPTANLVSVIEKEGGAYGIHGKCVCNSFNKMNLQTLFLFQGLVYSVDEILAEKLDWKDWRKKLE</sequence>
<proteinExistence type="predicted"/>
<protein>
    <submittedName>
        <fullName evidence="1">Uncharacterized protein</fullName>
    </submittedName>
</protein>
<comment type="caution">
    <text evidence="1">The sequence shown here is derived from an EMBL/GenBank/DDBJ whole genome shotgun (WGS) entry which is preliminary data.</text>
</comment>
<gene>
    <name evidence="1" type="ORF">WQ57_05190</name>
</gene>
<accession>A0A0M2T1Q4</accession>
<evidence type="ECO:0000313" key="2">
    <source>
        <dbReference type="Proteomes" id="UP000034166"/>
    </source>
</evidence>
<dbReference type="PATRIC" id="fig|1408103.3.peg.1165"/>
<evidence type="ECO:0000313" key="1">
    <source>
        <dbReference type="EMBL" id="KKK39167.1"/>
    </source>
</evidence>
<keyword evidence="2" id="KW-1185">Reference proteome</keyword>
<name>A0A0M2T1Q4_9BACI</name>
<dbReference type="EMBL" id="LAYY01000004">
    <property type="protein sequence ID" value="KKK39167.1"/>
    <property type="molecule type" value="Genomic_DNA"/>
</dbReference>
<dbReference type="Proteomes" id="UP000034166">
    <property type="component" value="Unassembled WGS sequence"/>
</dbReference>
<reference evidence="1 2" key="1">
    <citation type="submission" date="2015-04" db="EMBL/GenBank/DDBJ databases">
        <title>Taxonomic description and genome sequence of Bacillus campisalis sp. nov., a novel member of the genus Bacillus isolated from solar saltern.</title>
        <authorList>
            <person name="Mathan Kumar R."/>
            <person name="Kaur G."/>
            <person name="Kumar A."/>
            <person name="Singh N.K."/>
            <person name="Kaur N."/>
            <person name="Kumar N."/>
            <person name="Mayilraj S."/>
        </authorList>
    </citation>
    <scope>NUCLEOTIDE SEQUENCE [LARGE SCALE GENOMIC DNA]</scope>
    <source>
        <strain evidence="1 2">SA2-6</strain>
    </source>
</reference>
<organism evidence="1 2">
    <name type="scientific">Mesobacillus campisalis</name>
    <dbReference type="NCBI Taxonomy" id="1408103"/>
    <lineage>
        <taxon>Bacteria</taxon>
        <taxon>Bacillati</taxon>
        <taxon>Bacillota</taxon>
        <taxon>Bacilli</taxon>
        <taxon>Bacillales</taxon>
        <taxon>Bacillaceae</taxon>
        <taxon>Mesobacillus</taxon>
    </lineage>
</organism>